<feature type="transmembrane region" description="Helical" evidence="1">
    <location>
        <begin position="59"/>
        <end position="76"/>
    </location>
</feature>
<dbReference type="RefSeq" id="WP_041953530.1">
    <property type="nucleotide sequence ID" value="NZ_CP009761.1"/>
</dbReference>
<feature type="transmembrane region" description="Helical" evidence="1">
    <location>
        <begin position="237"/>
        <end position="257"/>
    </location>
</feature>
<evidence type="ECO:0000313" key="3">
    <source>
        <dbReference type="EMBL" id="WBB30639.1"/>
    </source>
</evidence>
<feature type="transmembrane region" description="Helical" evidence="1">
    <location>
        <begin position="6"/>
        <end position="22"/>
    </location>
</feature>
<name>A0A0B4S0A5_9FIRM</name>
<accession>A0A0B4S0A5</accession>
<feature type="transmembrane region" description="Helical" evidence="1">
    <location>
        <begin position="213"/>
        <end position="231"/>
    </location>
</feature>
<keyword evidence="1" id="KW-0812">Transmembrane</keyword>
<feature type="transmembrane region" description="Helical" evidence="1">
    <location>
        <begin position="165"/>
        <end position="184"/>
    </location>
</feature>
<reference evidence="3" key="2">
    <citation type="submission" date="2022-07" db="EMBL/GenBank/DDBJ databases">
        <title>Parvimonas micra travels from the subgingival sulcus of the human oral cavity to the colorectal adenocarcinoma.</title>
        <authorList>
            <person name="Conde-Perez K."/>
            <person name="Buetas E."/>
            <person name="Aja-Macaya P."/>
            <person name="Martin-De Arribas E."/>
            <person name="Iglesias-Corras I."/>
            <person name="Trigo-Tasende N."/>
            <person name="Nasser-Ali M."/>
            <person name="Estevez L.S."/>
            <person name="Rumbo-Feal S."/>
            <person name="Otero-Alen B."/>
            <person name="Noguera J.F."/>
            <person name="Concha A."/>
            <person name="Pardinas-Lopez S."/>
            <person name="Carda-Dieguez M."/>
            <person name="Gomez-Randulfe I."/>
            <person name="Martinez-Lago N."/>
            <person name="Ladra S."/>
            <person name="Aparicio L.A."/>
            <person name="Bou G."/>
            <person name="Mira A."/>
            <person name="Vallejo J.A."/>
            <person name="Poza M."/>
        </authorList>
    </citation>
    <scope>NUCLEOTIDE SEQUENCE</scope>
    <source>
        <strain evidence="3">PM102KC-G-1</strain>
    </source>
</reference>
<evidence type="ECO:0000313" key="2">
    <source>
        <dbReference type="EMBL" id="AIZ36135.1"/>
    </source>
</evidence>
<proteinExistence type="predicted"/>
<feature type="transmembrane region" description="Helical" evidence="1">
    <location>
        <begin position="139"/>
        <end position="159"/>
    </location>
</feature>
<evidence type="ECO:0000256" key="1">
    <source>
        <dbReference type="SAM" id="Phobius"/>
    </source>
</evidence>
<evidence type="ECO:0008006" key="5">
    <source>
        <dbReference type="Google" id="ProtNLM"/>
    </source>
</evidence>
<dbReference type="EMBL" id="CP009761">
    <property type="protein sequence ID" value="AIZ36135.1"/>
    <property type="molecule type" value="Genomic_DNA"/>
</dbReference>
<organism evidence="2 4">
    <name type="scientific">Parvimonas micra</name>
    <dbReference type="NCBI Taxonomy" id="33033"/>
    <lineage>
        <taxon>Bacteria</taxon>
        <taxon>Bacillati</taxon>
        <taxon>Bacillota</taxon>
        <taxon>Tissierellia</taxon>
        <taxon>Tissierellales</taxon>
        <taxon>Peptoniphilaceae</taxon>
        <taxon>Parvimonas</taxon>
    </lineage>
</organism>
<keyword evidence="4" id="KW-1185">Reference proteome</keyword>
<dbReference type="Proteomes" id="UP001210690">
    <property type="component" value="Chromosome"/>
</dbReference>
<dbReference type="KEGG" id="pmic:NW74_01575"/>
<dbReference type="EMBL" id="CP101412">
    <property type="protein sequence ID" value="WBB30639.1"/>
    <property type="molecule type" value="Genomic_DNA"/>
</dbReference>
<evidence type="ECO:0000313" key="4">
    <source>
        <dbReference type="Proteomes" id="UP000031386"/>
    </source>
</evidence>
<dbReference type="Proteomes" id="UP000031386">
    <property type="component" value="Chromosome"/>
</dbReference>
<feature type="transmembrane region" description="Helical" evidence="1">
    <location>
        <begin position="82"/>
        <end position="104"/>
    </location>
</feature>
<dbReference type="AlphaFoldDB" id="A0A0B4S0A5"/>
<dbReference type="STRING" id="33033.NW74_01575"/>
<keyword evidence="1" id="KW-0472">Membrane</keyword>
<keyword evidence="1" id="KW-1133">Transmembrane helix</keyword>
<sequence>MIYDLILNGCLWMIFVISYFSQKKGFSYNNGKILLTTIPINEVDSKEVQEISKKGLKSFKLLHLVFFIISFLPLLTKTDIEILFFIGIIFAYLISLGFLSNKYIKQMRKLKKEKNFASFTRKYVDFTVSKEIDKQKLPIFLWLIPLVVFIGGFSIFGTFADMELILFICLSTTLIAMILMGLFWRRSKISVISDNKEKNLYINKIKIIKLQNIIFTLVNVYSVLFLVLIYLQKMDKYSFLPFVASIILITFFIFYIISTVNKIDMEISSNIEDDKFIEDEDEYYDIFGYKNPNDPRILVSDPMNSSSTVINRGNKKGKILFAITNMLLAFVIIFGLALIFEKDWKVEISDTIKISTMLYKENIKSGDIDNIELLDKFPNKRAVRMNGGATKEKAYGNFSMEGEGNIRLYVFKKTDKVIKISRKNQKTVYINMRTNEETEELYEKLKNFVDK</sequence>
<dbReference type="OrthoDB" id="157646at2"/>
<reference evidence="2 4" key="1">
    <citation type="submission" date="2014-10" db="EMBL/GenBank/DDBJ databases">
        <title>Complete genome sequence of Parvimonas micra KCOM 1535 (= ChDC B708).</title>
        <authorList>
            <person name="Kook J.-K."/>
            <person name="Park S.-N."/>
            <person name="Lim Y.K."/>
            <person name="Roh H."/>
        </authorList>
    </citation>
    <scope>NUCLEOTIDE SEQUENCE [LARGE SCALE GENOMIC DNA]</scope>
    <source>
        <strain evidence="2">KCOM 1535</strain>
        <strain evidence="4">KCOM 1535 / ChDC B708</strain>
    </source>
</reference>
<protein>
    <recommendedName>
        <fullName evidence="5">Bacterial Pleckstrin homology domain-containing protein</fullName>
    </recommendedName>
</protein>
<feature type="transmembrane region" description="Helical" evidence="1">
    <location>
        <begin position="319"/>
        <end position="340"/>
    </location>
</feature>
<gene>
    <name evidence="3" type="ORF">NM222_06660</name>
    <name evidence="2" type="ORF">NW74_01575</name>
</gene>